<comment type="similarity">
    <text evidence="9 10 11">Belongs to the MurJ/MviN family.</text>
</comment>
<feature type="transmembrane region" description="Helical" evidence="10">
    <location>
        <begin position="220"/>
        <end position="238"/>
    </location>
</feature>
<evidence type="ECO:0000256" key="1">
    <source>
        <dbReference type="ARBA" id="ARBA00004651"/>
    </source>
</evidence>
<dbReference type="KEGG" id="alus:STSP2_01718"/>
<dbReference type="STRING" id="1936003.STSP2_01718"/>
<keyword evidence="10 11" id="KW-0813">Transport</keyword>
<feature type="transmembrane region" description="Helical" evidence="10">
    <location>
        <begin position="458"/>
        <end position="480"/>
    </location>
</feature>
<keyword evidence="5 10" id="KW-0573">Peptidoglycan synthesis</keyword>
<accession>A0A1U9NKU3</accession>
<comment type="subcellular location">
    <subcellularLocation>
        <location evidence="1 10">Cell membrane</location>
        <topology evidence="1 10">Multi-pass membrane protein</topology>
    </subcellularLocation>
</comment>
<evidence type="ECO:0000256" key="7">
    <source>
        <dbReference type="ARBA" id="ARBA00023136"/>
    </source>
</evidence>
<reference evidence="13" key="1">
    <citation type="submission" date="2017-02" db="EMBL/GenBank/DDBJ databases">
        <title>Comparative genomics and description of representatives of a novel lineage of planctomycetes thriving in anoxic sediments.</title>
        <authorList>
            <person name="Spring S."/>
            <person name="Bunk B."/>
            <person name="Sproer C."/>
        </authorList>
    </citation>
    <scope>NUCLEOTIDE SEQUENCE [LARGE SCALE GENOMIC DNA]</scope>
    <source>
        <strain evidence="13">ST-NAGAB-D1</strain>
    </source>
</reference>
<evidence type="ECO:0000256" key="5">
    <source>
        <dbReference type="ARBA" id="ARBA00022984"/>
    </source>
</evidence>
<feature type="transmembrane region" description="Helical" evidence="10">
    <location>
        <begin position="119"/>
        <end position="145"/>
    </location>
</feature>
<comment type="function">
    <text evidence="8 10 11">Involved in peptidoglycan biosynthesis. Transports lipid-linked peptidoglycan precursors from the inner to the outer leaflet of the cytoplasmic membrane.</text>
</comment>
<feature type="transmembrane region" description="Helical" evidence="10">
    <location>
        <begin position="492"/>
        <end position="515"/>
    </location>
</feature>
<evidence type="ECO:0000313" key="13">
    <source>
        <dbReference type="Proteomes" id="UP000189674"/>
    </source>
</evidence>
<dbReference type="Pfam" id="PF03023">
    <property type="entry name" value="MurJ"/>
    <property type="match status" value="1"/>
</dbReference>
<feature type="transmembrane region" description="Helical" evidence="10">
    <location>
        <begin position="404"/>
        <end position="421"/>
    </location>
</feature>
<gene>
    <name evidence="10 12" type="primary">murJ</name>
    <name evidence="12" type="ORF">STSP2_01718</name>
</gene>
<dbReference type="PIRSF" id="PIRSF002869">
    <property type="entry name" value="MviN"/>
    <property type="match status" value="1"/>
</dbReference>
<dbReference type="GO" id="GO:0009252">
    <property type="term" value="P:peptidoglycan biosynthetic process"/>
    <property type="evidence" value="ECO:0007669"/>
    <property type="project" value="UniProtKB-UniRule"/>
</dbReference>
<dbReference type="GO" id="GO:0034204">
    <property type="term" value="P:lipid translocation"/>
    <property type="evidence" value="ECO:0007669"/>
    <property type="project" value="TreeGrafter"/>
</dbReference>
<evidence type="ECO:0000256" key="11">
    <source>
        <dbReference type="PIRNR" id="PIRNR002869"/>
    </source>
</evidence>
<keyword evidence="2 10" id="KW-1003">Cell membrane</keyword>
<dbReference type="InterPro" id="IPR004268">
    <property type="entry name" value="MurJ"/>
</dbReference>
<dbReference type="UniPathway" id="UPA00219"/>
<keyword evidence="4 10" id="KW-0133">Cell shape</keyword>
<dbReference type="Proteomes" id="UP000189674">
    <property type="component" value="Chromosome"/>
</dbReference>
<feature type="transmembrane region" description="Helical" evidence="10">
    <location>
        <begin position="157"/>
        <end position="176"/>
    </location>
</feature>
<comment type="pathway">
    <text evidence="10">Cell wall biogenesis; peptidoglycan biosynthesis.</text>
</comment>
<protein>
    <recommendedName>
        <fullName evidence="10">Probable lipid II flippase MurJ</fullName>
    </recommendedName>
</protein>
<dbReference type="AlphaFoldDB" id="A0A1U9NKU3"/>
<evidence type="ECO:0000256" key="4">
    <source>
        <dbReference type="ARBA" id="ARBA00022960"/>
    </source>
</evidence>
<evidence type="ECO:0000256" key="8">
    <source>
        <dbReference type="ARBA" id="ARBA00060041"/>
    </source>
</evidence>
<dbReference type="HAMAP" id="MF_02078">
    <property type="entry name" value="MurJ_MviN"/>
    <property type="match status" value="1"/>
</dbReference>
<evidence type="ECO:0000256" key="2">
    <source>
        <dbReference type="ARBA" id="ARBA00022475"/>
    </source>
</evidence>
<keyword evidence="6 10" id="KW-1133">Transmembrane helix</keyword>
<evidence type="ECO:0000313" key="12">
    <source>
        <dbReference type="EMBL" id="AQT68551.1"/>
    </source>
</evidence>
<evidence type="ECO:0000256" key="6">
    <source>
        <dbReference type="ARBA" id="ARBA00022989"/>
    </source>
</evidence>
<name>A0A1U9NKU3_9BACT</name>
<feature type="transmembrane region" description="Helical" evidence="10">
    <location>
        <begin position="182"/>
        <end position="199"/>
    </location>
</feature>
<dbReference type="PANTHER" id="PTHR47019:SF1">
    <property type="entry name" value="LIPID II FLIPPASE MURJ"/>
    <property type="match status" value="1"/>
</dbReference>
<evidence type="ECO:0000256" key="9">
    <source>
        <dbReference type="ARBA" id="ARBA00061532"/>
    </source>
</evidence>
<keyword evidence="10 11" id="KW-0961">Cell wall biogenesis/degradation</keyword>
<keyword evidence="3 10" id="KW-0812">Transmembrane</keyword>
<dbReference type="PANTHER" id="PTHR47019">
    <property type="entry name" value="LIPID II FLIPPASE MURJ"/>
    <property type="match status" value="1"/>
</dbReference>
<keyword evidence="13" id="KW-1185">Reference proteome</keyword>
<dbReference type="EMBL" id="CP019791">
    <property type="protein sequence ID" value="AQT68551.1"/>
    <property type="molecule type" value="Genomic_DNA"/>
</dbReference>
<feature type="transmembrane region" description="Helical" evidence="10">
    <location>
        <begin position="427"/>
        <end position="446"/>
    </location>
</feature>
<dbReference type="NCBIfam" id="TIGR01695">
    <property type="entry name" value="murJ_mviN"/>
    <property type="match status" value="1"/>
</dbReference>
<dbReference type="GO" id="GO:0005886">
    <property type="term" value="C:plasma membrane"/>
    <property type="evidence" value="ECO:0007669"/>
    <property type="project" value="UniProtKB-SubCell"/>
</dbReference>
<evidence type="ECO:0000256" key="10">
    <source>
        <dbReference type="HAMAP-Rule" id="MF_02078"/>
    </source>
</evidence>
<dbReference type="RefSeq" id="WP_169853084.1">
    <property type="nucleotide sequence ID" value="NZ_CP019791.1"/>
</dbReference>
<keyword evidence="7 10" id="KW-0472">Membrane</keyword>
<organism evidence="12 13">
    <name type="scientific">Anaerohalosphaera lusitana</name>
    <dbReference type="NCBI Taxonomy" id="1936003"/>
    <lineage>
        <taxon>Bacteria</taxon>
        <taxon>Pseudomonadati</taxon>
        <taxon>Planctomycetota</taxon>
        <taxon>Phycisphaerae</taxon>
        <taxon>Sedimentisphaerales</taxon>
        <taxon>Anaerohalosphaeraceae</taxon>
        <taxon>Anaerohalosphaera</taxon>
    </lineage>
</organism>
<dbReference type="GO" id="GO:0071555">
    <property type="term" value="P:cell wall organization"/>
    <property type="evidence" value="ECO:0007669"/>
    <property type="project" value="UniProtKB-UniRule"/>
</dbReference>
<dbReference type="PRINTS" id="PR01806">
    <property type="entry name" value="VIRFACTRMVIN"/>
</dbReference>
<dbReference type="GO" id="GO:0008360">
    <property type="term" value="P:regulation of cell shape"/>
    <property type="evidence" value="ECO:0007669"/>
    <property type="project" value="UniProtKB-UniRule"/>
</dbReference>
<feature type="transmembrane region" description="Helical" evidence="10">
    <location>
        <begin position="330"/>
        <end position="354"/>
    </location>
</feature>
<feature type="transmembrane region" description="Helical" evidence="10">
    <location>
        <begin position="366"/>
        <end position="383"/>
    </location>
</feature>
<dbReference type="InterPro" id="IPR051050">
    <property type="entry name" value="Lipid_II_flippase_MurJ/MviN"/>
</dbReference>
<feature type="transmembrane region" description="Helical" evidence="10">
    <location>
        <begin position="84"/>
        <end position="107"/>
    </location>
</feature>
<dbReference type="CDD" id="cd13123">
    <property type="entry name" value="MATE_MurJ_like"/>
    <property type="match status" value="1"/>
</dbReference>
<evidence type="ECO:0000256" key="3">
    <source>
        <dbReference type="ARBA" id="ARBA00022692"/>
    </source>
</evidence>
<dbReference type="GO" id="GO:0015648">
    <property type="term" value="F:lipid-linked peptidoglycan transporter activity"/>
    <property type="evidence" value="ECO:0007669"/>
    <property type="project" value="UniProtKB-UniRule"/>
</dbReference>
<proteinExistence type="inferred from homology"/>
<feature type="transmembrane region" description="Helical" evidence="10">
    <location>
        <begin position="288"/>
        <end position="309"/>
    </location>
</feature>
<sequence length="528" mass="57571">MIKGFKQIAVLTVFSRIFGLIRDMAYSYFLGAGGLMDAWTIAFRIPNLARRLFGEGAASASFIPVYSEELANDRESAARLANTVVTSVFIILAALVLIGWMLMGGYWLLADGTQDTRLILSLSSIMLPYALMVCLVAIMAGVLNVHKHFAAPAAAPIVLNFCIIGALIITGTVMGLDGRIQVFGVAAAVLLAGVLQIWMQRSALRKSGVKLSIGWDTNSAAFKKIIVLMGPMIIGLTVTQLNTLADDLIAWFFSGSEAKGDYFMLLGRQLEYPLWRGSVSHLYYSQRLYQFPLGVLGISLATAIFPLMSESAAKRDYDSLCLTIGRGVKGALFIAMPATVGLWLVADPLVAALFEHGEFQSADTGATSWTLIFYALGLCGYFSQQILTRAFYSVQDSKTPMRSAVFAVCVNIVLNLTLIWFMGTAGLAFSTAFCSYLQVAILILAMRHRFERKLFDKLGINLFRTTTATCVMAIVGWAAIKLMADLPNTTFYQVVRLAVMVPLAGGTYYICSAVLKNEMLSLFKAAKK</sequence>